<gene>
    <name evidence="2" type="ORF">FB559_5207</name>
</gene>
<protein>
    <submittedName>
        <fullName evidence="2">RimJ/RimL family protein N-acetyltransferase</fullName>
    </submittedName>
</protein>
<proteinExistence type="predicted"/>
<feature type="domain" description="N-acetyltransferase" evidence="1">
    <location>
        <begin position="4"/>
        <end position="156"/>
    </location>
</feature>
<reference evidence="2 3" key="1">
    <citation type="submission" date="2019-06" db="EMBL/GenBank/DDBJ databases">
        <title>Sequencing the genomes of 1000 actinobacteria strains.</title>
        <authorList>
            <person name="Klenk H.-P."/>
        </authorList>
    </citation>
    <scope>NUCLEOTIDE SEQUENCE [LARGE SCALE GENOMIC DNA]</scope>
    <source>
        <strain evidence="2 3">DSM 102200</strain>
    </source>
</reference>
<sequence length="165" mass="17286">MSTVKLRPVDEDLLPRLLDVAASGADPLEVMPPVPGPPGWTPERRAAFTDYYRSGAGSPYAIVAGDEIVGATRLTPAEAPGAAEIGIWLARSARGEGHSVEALHLLIEEARAKGTTALIAETNTANPAALSALRTLGAKLWEDPESGAVHATLRVGDSVRHGTRH</sequence>
<dbReference type="GO" id="GO:0016747">
    <property type="term" value="F:acyltransferase activity, transferring groups other than amino-acyl groups"/>
    <property type="evidence" value="ECO:0007669"/>
    <property type="project" value="InterPro"/>
</dbReference>
<dbReference type="RefSeq" id="WP_141958370.1">
    <property type="nucleotide sequence ID" value="NZ_VFOZ01000001.1"/>
</dbReference>
<organism evidence="2 3">
    <name type="scientific">Actinoallomurus bryophytorum</name>
    <dbReference type="NCBI Taxonomy" id="1490222"/>
    <lineage>
        <taxon>Bacteria</taxon>
        <taxon>Bacillati</taxon>
        <taxon>Actinomycetota</taxon>
        <taxon>Actinomycetes</taxon>
        <taxon>Streptosporangiales</taxon>
        <taxon>Thermomonosporaceae</taxon>
        <taxon>Actinoallomurus</taxon>
    </lineage>
</organism>
<keyword evidence="2" id="KW-0808">Transferase</keyword>
<evidence type="ECO:0000259" key="1">
    <source>
        <dbReference type="PROSITE" id="PS51186"/>
    </source>
</evidence>
<keyword evidence="3" id="KW-1185">Reference proteome</keyword>
<evidence type="ECO:0000313" key="2">
    <source>
        <dbReference type="EMBL" id="TQL99520.1"/>
    </source>
</evidence>
<name>A0A543CR97_9ACTN</name>
<dbReference type="AlphaFoldDB" id="A0A543CR97"/>
<dbReference type="Proteomes" id="UP000316096">
    <property type="component" value="Unassembled WGS sequence"/>
</dbReference>
<dbReference type="Gene3D" id="3.40.630.30">
    <property type="match status" value="1"/>
</dbReference>
<dbReference type="InterPro" id="IPR016181">
    <property type="entry name" value="Acyl_CoA_acyltransferase"/>
</dbReference>
<dbReference type="Pfam" id="PF13302">
    <property type="entry name" value="Acetyltransf_3"/>
    <property type="match status" value="1"/>
</dbReference>
<accession>A0A543CR97</accession>
<dbReference type="SUPFAM" id="SSF55729">
    <property type="entry name" value="Acyl-CoA N-acyltransferases (Nat)"/>
    <property type="match status" value="1"/>
</dbReference>
<evidence type="ECO:0000313" key="3">
    <source>
        <dbReference type="Proteomes" id="UP000316096"/>
    </source>
</evidence>
<dbReference type="OrthoDB" id="4938828at2"/>
<comment type="caution">
    <text evidence="2">The sequence shown here is derived from an EMBL/GenBank/DDBJ whole genome shotgun (WGS) entry which is preliminary data.</text>
</comment>
<dbReference type="EMBL" id="VFOZ01000001">
    <property type="protein sequence ID" value="TQL99520.1"/>
    <property type="molecule type" value="Genomic_DNA"/>
</dbReference>
<dbReference type="InterPro" id="IPR000182">
    <property type="entry name" value="GNAT_dom"/>
</dbReference>
<dbReference type="PROSITE" id="PS51186">
    <property type="entry name" value="GNAT"/>
    <property type="match status" value="1"/>
</dbReference>